<keyword evidence="3" id="KW-1185">Reference proteome</keyword>
<feature type="transmembrane region" description="Helical" evidence="1">
    <location>
        <begin position="20"/>
        <end position="40"/>
    </location>
</feature>
<sequence>MPESTNEPSSFSIGPTLSPVVLLIGVLLIQLGFTASYVGAFHSPTPHKVPIAVAPPAGAPDQPARELARTLNGLDDKPLKATVVKDEAEGRRKLKDRSVGAVLVIGEQGYQLLVASADGSSLSEAVEKVVKGVAAEQRLPVETSDVIPAGKGDDLGLSAFYLAVGWVVGGYLAASILGITEGERLPTMRRLGIRLARIVVYSVLSGLGGAWIVGPWLNALDHGFWPLAAFGTLLVLGVTVFTLGCEAWLGVLGIGVAIVLFVVLGNPSAGGAFPTNLLPPFFSAIGPWLPPGAGTSAIRGIVYFDDAGVRGPVLVMVAWLVLGLVLLVVPTLRQQRARVEA</sequence>
<evidence type="ECO:0000313" key="2">
    <source>
        <dbReference type="EMBL" id="UUP14655.1"/>
    </source>
</evidence>
<evidence type="ECO:0000256" key="1">
    <source>
        <dbReference type="SAM" id="Phobius"/>
    </source>
</evidence>
<feature type="transmembrane region" description="Helical" evidence="1">
    <location>
        <begin position="313"/>
        <end position="332"/>
    </location>
</feature>
<keyword evidence="1" id="KW-0812">Transmembrane</keyword>
<feature type="transmembrane region" description="Helical" evidence="1">
    <location>
        <begin position="248"/>
        <end position="269"/>
    </location>
</feature>
<dbReference type="RefSeq" id="WP_232398485.1">
    <property type="nucleotide sequence ID" value="NZ_CP102173.1"/>
</dbReference>
<evidence type="ECO:0000313" key="3">
    <source>
        <dbReference type="Proteomes" id="UP001316184"/>
    </source>
</evidence>
<dbReference type="Proteomes" id="UP001316184">
    <property type="component" value="Chromosome"/>
</dbReference>
<name>A0ABY5M948_9ACTN</name>
<dbReference type="EMBL" id="CP102173">
    <property type="protein sequence ID" value="UUP14655.1"/>
    <property type="molecule type" value="Genomic_DNA"/>
</dbReference>
<protein>
    <submittedName>
        <fullName evidence="2">DUF3533 domain-containing protein</fullName>
    </submittedName>
</protein>
<feature type="transmembrane region" description="Helical" evidence="1">
    <location>
        <begin position="198"/>
        <end position="217"/>
    </location>
</feature>
<keyword evidence="1" id="KW-0472">Membrane</keyword>
<feature type="transmembrane region" description="Helical" evidence="1">
    <location>
        <begin position="223"/>
        <end position="241"/>
    </location>
</feature>
<accession>A0ABY5M948</accession>
<proteinExistence type="predicted"/>
<reference evidence="2 3" key="1">
    <citation type="submission" date="2022-08" db="EMBL/GenBank/DDBJ databases">
        <title>novel species in genus Aeromicrobium.</title>
        <authorList>
            <person name="Ye L."/>
        </authorList>
    </citation>
    <scope>NUCLEOTIDE SEQUENCE [LARGE SCALE GENOMIC DNA]</scope>
    <source>
        <strain evidence="3">zg-Y1379</strain>
    </source>
</reference>
<feature type="transmembrane region" description="Helical" evidence="1">
    <location>
        <begin position="158"/>
        <end position="177"/>
    </location>
</feature>
<gene>
    <name evidence="2" type="ORF">NQV15_04910</name>
</gene>
<keyword evidence="1" id="KW-1133">Transmembrane helix</keyword>
<organism evidence="2 3">
    <name type="scientific">Aeromicrobium wangtongii</name>
    <dbReference type="NCBI Taxonomy" id="2969247"/>
    <lineage>
        <taxon>Bacteria</taxon>
        <taxon>Bacillati</taxon>
        <taxon>Actinomycetota</taxon>
        <taxon>Actinomycetes</taxon>
        <taxon>Propionibacteriales</taxon>
        <taxon>Nocardioidaceae</taxon>
        <taxon>Aeromicrobium</taxon>
    </lineage>
</organism>